<dbReference type="AlphaFoldDB" id="X0WUP0"/>
<dbReference type="Pfam" id="PF07969">
    <property type="entry name" value="Amidohydro_3"/>
    <property type="match status" value="1"/>
</dbReference>
<reference evidence="2" key="1">
    <citation type="journal article" date="2014" name="Front. Microbiol.">
        <title>High frequency of phylogenetically diverse reductive dehalogenase-homologous genes in deep subseafloor sedimentary metagenomes.</title>
        <authorList>
            <person name="Kawai M."/>
            <person name="Futagami T."/>
            <person name="Toyoda A."/>
            <person name="Takaki Y."/>
            <person name="Nishi S."/>
            <person name="Hori S."/>
            <person name="Arai W."/>
            <person name="Tsubouchi T."/>
            <person name="Morono Y."/>
            <person name="Uchiyama I."/>
            <person name="Ito T."/>
            <person name="Fujiyama A."/>
            <person name="Inagaki F."/>
            <person name="Takami H."/>
        </authorList>
    </citation>
    <scope>NUCLEOTIDE SEQUENCE</scope>
    <source>
        <strain evidence="2">Expedition CK06-06</strain>
    </source>
</reference>
<evidence type="ECO:0000259" key="1">
    <source>
        <dbReference type="Pfam" id="PF07969"/>
    </source>
</evidence>
<feature type="non-terminal residue" evidence="2">
    <location>
        <position position="1"/>
    </location>
</feature>
<feature type="non-terminal residue" evidence="2">
    <location>
        <position position="254"/>
    </location>
</feature>
<dbReference type="PANTHER" id="PTHR22642">
    <property type="entry name" value="IMIDAZOLONEPROPIONASE"/>
    <property type="match status" value="1"/>
</dbReference>
<organism evidence="2">
    <name type="scientific">marine sediment metagenome</name>
    <dbReference type="NCBI Taxonomy" id="412755"/>
    <lineage>
        <taxon>unclassified sequences</taxon>
        <taxon>metagenomes</taxon>
        <taxon>ecological metagenomes</taxon>
    </lineage>
</organism>
<proteinExistence type="predicted"/>
<gene>
    <name evidence="2" type="ORF">S01H1_59911</name>
</gene>
<dbReference type="Gene3D" id="2.30.40.10">
    <property type="entry name" value="Urease, subunit C, domain 1"/>
    <property type="match status" value="1"/>
</dbReference>
<dbReference type="SUPFAM" id="SSF51556">
    <property type="entry name" value="Metallo-dependent hydrolases"/>
    <property type="match status" value="1"/>
</dbReference>
<dbReference type="GO" id="GO:0016810">
    <property type="term" value="F:hydrolase activity, acting on carbon-nitrogen (but not peptide) bonds"/>
    <property type="evidence" value="ECO:0007669"/>
    <property type="project" value="InterPro"/>
</dbReference>
<dbReference type="PANTHER" id="PTHR22642:SF2">
    <property type="entry name" value="PROTEIN LONG AFTER FAR-RED 3"/>
    <property type="match status" value="1"/>
</dbReference>
<evidence type="ECO:0000313" key="2">
    <source>
        <dbReference type="EMBL" id="GAG16431.1"/>
    </source>
</evidence>
<dbReference type="InterPro" id="IPR011059">
    <property type="entry name" value="Metal-dep_hydrolase_composite"/>
</dbReference>
<dbReference type="InterPro" id="IPR032466">
    <property type="entry name" value="Metal_Hydrolase"/>
</dbReference>
<accession>X0WUP0</accession>
<dbReference type="Gene3D" id="3.20.20.140">
    <property type="entry name" value="Metal-dependent hydrolases"/>
    <property type="match status" value="1"/>
</dbReference>
<sequence length="254" mass="27994">WQILCHGNGDAAIDVFIDAVRVAKANHPEVDNRPVLIHGQTMREDQVDAIKQLDIFPSLFPMHTFYWGDWHRESVLGPERADNISPTGWVVERGMMFGSHHDAPVALPDSMRVLSATVIRRSRSGDILGPRHRVSVATALKALTIWPAWQHFEEKTKGSIEVGKLADLVILSDNPLAIPEDQLDDLKVLETIKEGVSIYRRPDKQSALSSPAMFGVTLNERQCLGHRQGGCPLVCGDGCFNHGLSVLVGAINGE</sequence>
<comment type="caution">
    <text evidence="2">The sequence shown here is derived from an EMBL/GenBank/DDBJ whole genome shotgun (WGS) entry which is preliminary data.</text>
</comment>
<protein>
    <recommendedName>
        <fullName evidence="1">Amidohydrolase 3 domain-containing protein</fullName>
    </recommendedName>
</protein>
<dbReference type="EMBL" id="BARS01039211">
    <property type="protein sequence ID" value="GAG16431.1"/>
    <property type="molecule type" value="Genomic_DNA"/>
</dbReference>
<feature type="domain" description="Amidohydrolase 3" evidence="1">
    <location>
        <begin position="1"/>
        <end position="199"/>
    </location>
</feature>
<dbReference type="InterPro" id="IPR013108">
    <property type="entry name" value="Amidohydro_3"/>
</dbReference>
<dbReference type="SUPFAM" id="SSF51338">
    <property type="entry name" value="Composite domain of metallo-dependent hydrolases"/>
    <property type="match status" value="1"/>
</dbReference>
<name>X0WUP0_9ZZZZ</name>